<reference evidence="2" key="1">
    <citation type="journal article" date="2019" name="Int. J. Syst. Evol. Microbiol.">
        <title>The Global Catalogue of Microorganisms (GCM) 10K type strain sequencing project: providing services to taxonomists for standard genome sequencing and annotation.</title>
        <authorList>
            <consortium name="The Broad Institute Genomics Platform"/>
            <consortium name="The Broad Institute Genome Sequencing Center for Infectious Disease"/>
            <person name="Wu L."/>
            <person name="Ma J."/>
        </authorList>
    </citation>
    <scope>NUCLEOTIDE SEQUENCE [LARGE SCALE GENOMIC DNA]</scope>
    <source>
        <strain evidence="2">JCM 11496</strain>
    </source>
</reference>
<keyword evidence="2" id="KW-1185">Reference proteome</keyword>
<evidence type="ECO:0008006" key="3">
    <source>
        <dbReference type="Google" id="ProtNLM"/>
    </source>
</evidence>
<sequence>MRITTRSQQLADLLSTVEILHPEASVETGLVTGRDVQFRLVPNARRPRMLVPAGSPRAAASAVDRPSANDTVWRSAPRRMLSGLLSTRLGSAAMPFGVSVHAAPDSISDYLQEVLGEPVLISLMVGSARANRKPILNIHRPDGTEIGFAKVGLSALTNQLVHHEGTVLKFLAAGRPTAFSAPRVLHHGAWRDHEVLIMSSLRPDRPQRKPQPPLAAAAQIAAVSGVQIIPIGSSPWVARLSSVIEPFRNTDDGLLTEMLDRYLDLYGDVELPFGAWHGDFGAWNLARTSTVPMIWDWERFSADIPVGCDIVHYLAHQVLRRRGDTAAARAALDDLSRPALSAVLRCEPATVRYADDPLLLRAITMGYLLTIAARFTADSHTEQGQPVQSLARWHQRVLADQLQVGEYSALLRSPERKKPS</sequence>
<organism evidence="1 2">
    <name type="scientific">Arthrobacter flavus</name>
    <dbReference type="NCBI Taxonomy" id="95172"/>
    <lineage>
        <taxon>Bacteria</taxon>
        <taxon>Bacillati</taxon>
        <taxon>Actinomycetota</taxon>
        <taxon>Actinomycetes</taxon>
        <taxon>Micrococcales</taxon>
        <taxon>Micrococcaceae</taxon>
        <taxon>Arthrobacter</taxon>
    </lineage>
</organism>
<dbReference type="RefSeq" id="WP_343878952.1">
    <property type="nucleotide sequence ID" value="NZ_BAAAIJ010000032.1"/>
</dbReference>
<dbReference type="SUPFAM" id="SSF56112">
    <property type="entry name" value="Protein kinase-like (PK-like)"/>
    <property type="match status" value="1"/>
</dbReference>
<evidence type="ECO:0000313" key="1">
    <source>
        <dbReference type="EMBL" id="MFD1847116.1"/>
    </source>
</evidence>
<protein>
    <recommendedName>
        <fullName evidence="3">Aminoglycoside phosphotransferase domain-containing protein</fullName>
    </recommendedName>
</protein>
<dbReference type="InterPro" id="IPR011009">
    <property type="entry name" value="Kinase-like_dom_sf"/>
</dbReference>
<dbReference type="EMBL" id="JBHUGA010000040">
    <property type="protein sequence ID" value="MFD1847116.1"/>
    <property type="molecule type" value="Genomic_DNA"/>
</dbReference>
<evidence type="ECO:0000313" key="2">
    <source>
        <dbReference type="Proteomes" id="UP001597307"/>
    </source>
</evidence>
<dbReference type="Proteomes" id="UP001597307">
    <property type="component" value="Unassembled WGS sequence"/>
</dbReference>
<comment type="caution">
    <text evidence="1">The sequence shown here is derived from an EMBL/GenBank/DDBJ whole genome shotgun (WGS) entry which is preliminary data.</text>
</comment>
<name>A0ABW4Q8Q4_9MICC</name>
<gene>
    <name evidence="1" type="ORF">ACFSFX_10960</name>
</gene>
<proteinExistence type="predicted"/>
<accession>A0ABW4Q8Q4</accession>